<evidence type="ECO:0000313" key="2">
    <source>
        <dbReference type="EMBL" id="VDO53629.1"/>
    </source>
</evidence>
<protein>
    <submittedName>
        <fullName evidence="4">INCENP_ARK-bind domain-containing protein</fullName>
    </submittedName>
</protein>
<proteinExistence type="predicted"/>
<reference evidence="4" key="1">
    <citation type="submission" date="2017-02" db="UniProtKB">
        <authorList>
            <consortium name="WormBaseParasite"/>
        </authorList>
    </citation>
    <scope>IDENTIFICATION</scope>
</reference>
<accession>A0A0N4WSZ0</accession>
<evidence type="ECO:0000313" key="3">
    <source>
        <dbReference type="Proteomes" id="UP000268014"/>
    </source>
</evidence>
<reference evidence="2 3" key="2">
    <citation type="submission" date="2018-11" db="EMBL/GenBank/DDBJ databases">
        <authorList>
            <consortium name="Pathogen Informatics"/>
        </authorList>
    </citation>
    <scope>NUCLEOTIDE SEQUENCE [LARGE SCALE GENOMIC DNA]</scope>
    <source>
        <strain evidence="2 3">MHpl1</strain>
    </source>
</reference>
<dbReference type="OrthoDB" id="10341427at2759"/>
<evidence type="ECO:0000256" key="1">
    <source>
        <dbReference type="SAM" id="MobiDB-lite"/>
    </source>
</evidence>
<dbReference type="EMBL" id="UZAF01018654">
    <property type="protein sequence ID" value="VDO53629.1"/>
    <property type="molecule type" value="Genomic_DNA"/>
</dbReference>
<sequence>MGSDLRGPRIGPGESLAIADAFSGSSVVVSAVQKSRRRKSPDVTTAKDAKASSKSSESVAIANAFSGSNVVDLDIRTARSPNSHDMGMRKDARTHSNTSQSMAIANAFSGFSVEEMDELVARVARSPKEARSPTKFSEPLAIAHAFSTFTPVDLDVQNARSKKSSDMLTAKEAGSFNDLTEQPVDTSGYDPLMEEEDDVLMAIEAPTRLPSGGASVGQTQRSRFNSDFNMNVVRQSFYR</sequence>
<evidence type="ECO:0000313" key="4">
    <source>
        <dbReference type="WBParaSite" id="HPLM_0001467701-mRNA-1"/>
    </source>
</evidence>
<dbReference type="WBParaSite" id="HPLM_0001467701-mRNA-1">
    <property type="protein sequence ID" value="HPLM_0001467701-mRNA-1"/>
    <property type="gene ID" value="HPLM_0001467701"/>
</dbReference>
<dbReference type="AlphaFoldDB" id="A0A0N4WSZ0"/>
<keyword evidence="3" id="KW-1185">Reference proteome</keyword>
<feature type="region of interest" description="Disordered" evidence="1">
    <location>
        <begin position="30"/>
        <end position="58"/>
    </location>
</feature>
<dbReference type="Proteomes" id="UP000268014">
    <property type="component" value="Unassembled WGS sequence"/>
</dbReference>
<gene>
    <name evidence="2" type="ORF">HPLM_LOCUS14669</name>
</gene>
<name>A0A0N4WSZ0_HAEPC</name>
<organism evidence="4">
    <name type="scientific">Haemonchus placei</name>
    <name type="common">Barber's pole worm</name>
    <dbReference type="NCBI Taxonomy" id="6290"/>
    <lineage>
        <taxon>Eukaryota</taxon>
        <taxon>Metazoa</taxon>
        <taxon>Ecdysozoa</taxon>
        <taxon>Nematoda</taxon>
        <taxon>Chromadorea</taxon>
        <taxon>Rhabditida</taxon>
        <taxon>Rhabditina</taxon>
        <taxon>Rhabditomorpha</taxon>
        <taxon>Strongyloidea</taxon>
        <taxon>Trichostrongylidae</taxon>
        <taxon>Haemonchus</taxon>
    </lineage>
</organism>
<dbReference type="OMA" id="RKDARTH"/>
<feature type="region of interest" description="Disordered" evidence="1">
    <location>
        <begin position="79"/>
        <end position="98"/>
    </location>
</feature>